<feature type="binding site" description="in other chain" evidence="13">
    <location>
        <begin position="128"/>
        <end position="130"/>
    </location>
    <ligand>
        <name>substrate</name>
        <note>ligand shared between dimeric partners</note>
    </ligand>
</feature>
<evidence type="ECO:0000256" key="6">
    <source>
        <dbReference type="ARBA" id="ARBA00018193"/>
    </source>
</evidence>
<dbReference type="PANTHER" id="PTHR11811">
    <property type="entry name" value="6-PHOSPHOGLUCONATE DEHYDROGENASE"/>
    <property type="match status" value="1"/>
</dbReference>
<name>A0A090ALV9_9ENTR</name>
<comment type="similarity">
    <text evidence="3 11 15">Belongs to the 6-phosphogluconate dehydrogenase family.</text>
</comment>
<dbReference type="UniPathway" id="UPA00115">
    <property type="reaction ID" value="UER00410"/>
</dbReference>
<feature type="binding site" description="in other chain" evidence="13">
    <location>
        <position position="286"/>
    </location>
    <ligand>
        <name>substrate</name>
        <note>ligand shared between dimeric partners</note>
    </ligand>
</feature>
<dbReference type="KEGG" id="sbw:TGUWTKB_4170"/>
<feature type="domain" description="6-phosphogluconate dehydrogenase C-terminal" evidence="16">
    <location>
        <begin position="178"/>
        <end position="467"/>
    </location>
</feature>
<keyword evidence="7 11" id="KW-0560">Oxidoreductase</keyword>
<dbReference type="InterPro" id="IPR013328">
    <property type="entry name" value="6PGD_dom2"/>
</dbReference>
<dbReference type="SUPFAM" id="SSF48179">
    <property type="entry name" value="6-phosphogluconate dehydrogenase C-terminal domain-like"/>
    <property type="match status" value="1"/>
</dbReference>
<dbReference type="Pfam" id="PF00393">
    <property type="entry name" value="6PGD"/>
    <property type="match status" value="1"/>
</dbReference>
<dbReference type="FunFam" id="1.20.5.320:FF:000001">
    <property type="entry name" value="6-phosphogluconate dehydrogenase, decarboxylating"/>
    <property type="match status" value="1"/>
</dbReference>
<keyword evidence="9 11" id="KW-0570">Pentose shunt</keyword>
<evidence type="ECO:0000313" key="17">
    <source>
        <dbReference type="EMBL" id="BAP58644.1"/>
    </source>
</evidence>
<reference evidence="17 18" key="2">
    <citation type="journal article" date="2014" name="Curr. Biol.">
        <title>Symbiont-Supplemented Maternal Investment Underpinning Host's Ecological Adaptation.</title>
        <authorList>
            <person name="Kaiwa N."/>
            <person name="Hosokawa T."/>
            <person name="Nikoh N."/>
            <person name="Tanahashi M."/>
            <person name="Moriyama M."/>
            <person name="Meng X.Y."/>
            <person name="Maeda T."/>
            <person name="Yamaguchi K."/>
            <person name="Shigenobu S."/>
            <person name="Ito M."/>
            <person name="Fukatsu T."/>
        </authorList>
    </citation>
    <scope>NUCLEOTIDE SEQUENCE [LARGE SCALE GENOMIC DNA]</scope>
    <source>
        <strain evidence="17 18">UwTKB</strain>
    </source>
</reference>
<dbReference type="InterPro" id="IPR036291">
    <property type="entry name" value="NAD(P)-bd_dom_sf"/>
</dbReference>
<feature type="binding site" evidence="13">
    <location>
        <position position="445"/>
    </location>
    <ligand>
        <name>substrate</name>
        <note>ligand shared between dimeric partners</note>
    </ligand>
</feature>
<evidence type="ECO:0000256" key="9">
    <source>
        <dbReference type="ARBA" id="ARBA00023126"/>
    </source>
</evidence>
<dbReference type="RefSeq" id="WP_041063108.1">
    <property type="nucleotide sequence ID" value="NZ_AP014521.1"/>
</dbReference>
<feature type="binding site" description="in other chain" evidence="13">
    <location>
        <position position="259"/>
    </location>
    <ligand>
        <name>substrate</name>
        <note>ligand shared between dimeric partners</note>
    </ligand>
</feature>
<evidence type="ECO:0000256" key="2">
    <source>
        <dbReference type="ARBA" id="ARBA00004874"/>
    </source>
</evidence>
<comment type="catalytic activity">
    <reaction evidence="10 11 15">
        <text>6-phospho-D-gluconate + NADP(+) = D-ribulose 5-phosphate + CO2 + NADPH</text>
        <dbReference type="Rhea" id="RHEA:10116"/>
        <dbReference type="ChEBI" id="CHEBI:16526"/>
        <dbReference type="ChEBI" id="CHEBI:57783"/>
        <dbReference type="ChEBI" id="CHEBI:58121"/>
        <dbReference type="ChEBI" id="CHEBI:58349"/>
        <dbReference type="ChEBI" id="CHEBI:58759"/>
        <dbReference type="EC" id="1.1.1.44"/>
    </reaction>
</comment>
<reference evidence="18" key="1">
    <citation type="submission" date="2013-11" db="EMBL/GenBank/DDBJ databases">
        <title>Symbiont-containing voluminous jelly as an extraordinary maternal gift for overwintering insect nymphs.</title>
        <authorList>
            <person name="Kaiwa N."/>
            <person name="Hosokawa T."/>
            <person name="Nikoh N."/>
            <person name="Meng X.Y."/>
            <person name="Tanahashi M."/>
            <person name="Moriyama M."/>
            <person name="Maeda T."/>
            <person name="Yamaguchi K."/>
            <person name="Shigenobu S."/>
            <person name="Ito M."/>
            <person name="Fukatsu T."/>
        </authorList>
    </citation>
    <scope>NUCLEOTIDE SEQUENCE [LARGE SCALE GENOMIC DNA]</scope>
    <source>
        <strain evidence="18">UwTKB</strain>
    </source>
</reference>
<dbReference type="OrthoDB" id="9804542at2"/>
<dbReference type="Gene3D" id="3.40.50.720">
    <property type="entry name" value="NAD(P)-binding Rossmann-like Domain"/>
    <property type="match status" value="1"/>
</dbReference>
<accession>A0A090ALV9</accession>
<dbReference type="FunFam" id="1.10.1040.10:FF:000002">
    <property type="entry name" value="6-phosphogluconate dehydrogenase, decarboxylating"/>
    <property type="match status" value="1"/>
</dbReference>
<comment type="pathway">
    <text evidence="2 11 15">Carbohydrate degradation; pentose phosphate pathway; D-ribulose 5-phosphate from D-glucose 6-phosphate (oxidative stage): step 3/3.</text>
</comment>
<dbReference type="GO" id="GO:0019521">
    <property type="term" value="P:D-gluconate metabolic process"/>
    <property type="evidence" value="ECO:0007669"/>
    <property type="project" value="UniProtKB-KW"/>
</dbReference>
<feature type="binding site" description="in other chain" evidence="13">
    <location>
        <begin position="185"/>
        <end position="186"/>
    </location>
    <ligand>
        <name>substrate</name>
        <note>ligand shared between dimeric partners</note>
    </ligand>
</feature>
<dbReference type="FunFam" id="3.40.50.720:FF:000007">
    <property type="entry name" value="6-phosphogluconate dehydrogenase, decarboxylating"/>
    <property type="match status" value="1"/>
</dbReference>
<evidence type="ECO:0000256" key="15">
    <source>
        <dbReference type="RuleBase" id="RU000485"/>
    </source>
</evidence>
<evidence type="ECO:0000256" key="11">
    <source>
        <dbReference type="PIRNR" id="PIRNR000109"/>
    </source>
</evidence>
<dbReference type="AlphaFoldDB" id="A0A090ALV9"/>
<evidence type="ECO:0000256" key="12">
    <source>
        <dbReference type="PIRSR" id="PIRSR000109-1"/>
    </source>
</evidence>
<dbReference type="InterPro" id="IPR006113">
    <property type="entry name" value="6PGDH_Gnd/GntZ"/>
</dbReference>
<feature type="binding site" evidence="13">
    <location>
        <position position="451"/>
    </location>
    <ligand>
        <name>substrate</name>
        <note>ligand shared between dimeric partners</note>
    </ligand>
</feature>
<evidence type="ECO:0000256" key="5">
    <source>
        <dbReference type="ARBA" id="ARBA00013011"/>
    </source>
</evidence>
<feature type="binding site" evidence="14">
    <location>
        <position position="102"/>
    </location>
    <ligand>
        <name>NADP(+)</name>
        <dbReference type="ChEBI" id="CHEBI:58349"/>
    </ligand>
</feature>
<keyword evidence="8 15" id="KW-0311">Gluconate utilization</keyword>
<dbReference type="EC" id="1.1.1.44" evidence="5 11"/>
<evidence type="ECO:0000256" key="8">
    <source>
        <dbReference type="ARBA" id="ARBA00023064"/>
    </source>
</evidence>
<dbReference type="Gene3D" id="1.20.5.320">
    <property type="entry name" value="6-Phosphogluconate Dehydrogenase, domain 3"/>
    <property type="match status" value="1"/>
</dbReference>
<evidence type="ECO:0000256" key="14">
    <source>
        <dbReference type="PIRSR" id="PIRSR000109-3"/>
    </source>
</evidence>
<proteinExistence type="inferred from homology"/>
<feature type="active site" description="Proton acceptor" evidence="12">
    <location>
        <position position="182"/>
    </location>
</feature>
<dbReference type="InterPro" id="IPR006115">
    <property type="entry name" value="6PGDH_NADP-bd"/>
</dbReference>
<dbReference type="NCBIfam" id="TIGR00873">
    <property type="entry name" value="gnd"/>
    <property type="match status" value="1"/>
</dbReference>
<dbReference type="SUPFAM" id="SSF51735">
    <property type="entry name" value="NAD(P)-binding Rossmann-fold domains"/>
    <property type="match status" value="1"/>
</dbReference>
<dbReference type="GO" id="GO:0004616">
    <property type="term" value="F:phosphogluconate dehydrogenase (decarboxylating) activity"/>
    <property type="evidence" value="ECO:0007669"/>
    <property type="project" value="UniProtKB-EC"/>
</dbReference>
<dbReference type="PIRSF" id="PIRSF000109">
    <property type="entry name" value="6PGD"/>
    <property type="match status" value="1"/>
</dbReference>
<dbReference type="GO" id="GO:0050661">
    <property type="term" value="F:NADP binding"/>
    <property type="evidence" value="ECO:0007669"/>
    <property type="project" value="InterPro"/>
</dbReference>
<feature type="binding site" evidence="14">
    <location>
        <begin position="74"/>
        <end position="76"/>
    </location>
    <ligand>
        <name>NADP(+)</name>
        <dbReference type="ChEBI" id="CHEBI:58349"/>
    </ligand>
</feature>
<organism evidence="17 18">
    <name type="scientific">Candidatus Tachikawaea gelatinosa</name>
    <dbReference type="NCBI Taxonomy" id="1410383"/>
    <lineage>
        <taxon>Bacteria</taxon>
        <taxon>Pseudomonadati</taxon>
        <taxon>Pseudomonadota</taxon>
        <taxon>Gammaproteobacteria</taxon>
        <taxon>Enterobacterales</taxon>
        <taxon>Enterobacteriaceae</taxon>
        <taxon>Candidatus Tachikawaea</taxon>
    </lineage>
</organism>
<dbReference type="InterPro" id="IPR006183">
    <property type="entry name" value="Pgluconate_DH"/>
</dbReference>
<dbReference type="InterPro" id="IPR006114">
    <property type="entry name" value="6PGDH_C"/>
</dbReference>
<evidence type="ECO:0000259" key="16">
    <source>
        <dbReference type="SMART" id="SM01350"/>
    </source>
</evidence>
<keyword evidence="18" id="KW-1185">Reference proteome</keyword>
<dbReference type="HOGENOM" id="CLU_024540_4_2_6"/>
<dbReference type="NCBIfam" id="NF006765">
    <property type="entry name" value="PRK09287.1"/>
    <property type="match status" value="1"/>
</dbReference>
<evidence type="ECO:0000313" key="18">
    <source>
        <dbReference type="Proteomes" id="UP000031627"/>
    </source>
</evidence>
<dbReference type="Gene3D" id="1.10.1040.10">
    <property type="entry name" value="N-(1-d-carboxylethyl)-l-norvaline Dehydrogenase, domain 2"/>
    <property type="match status" value="1"/>
</dbReference>
<evidence type="ECO:0000256" key="7">
    <source>
        <dbReference type="ARBA" id="ARBA00023002"/>
    </source>
</evidence>
<evidence type="ECO:0000256" key="3">
    <source>
        <dbReference type="ARBA" id="ARBA00008419"/>
    </source>
</evidence>
<sequence>MFKQQIGVVGMAVMGRNLAINIERNGYTVSIFNRSKEKTIDIIKKNYGKKLFPFYSLKEFVESLNKPRIILIMVKAGKATDSTIKELTCYLNKGDILIDCGNTFYKHTIIRNEELSKKEFHFIGTGISGGEEGALKGPSIMPGGEKLAYKLVEPIFKKIAAYKGSEPCVTYIGPNGSGHYVKMVHNGIEYADMQLIAEAYFLLKNFLRLNNQEISLVFDEWNNGELNSYLIEITKNIVVKKDECGHYLIDLIIDSADNKGTGKWTCQDSLDFGEPISIIAESLFTRYLSSMKNQRMIAAKNLHGPCINKFYGNKTKYIEKIRKSLYFSKIIAYAQGFSQMRTASKYYKWNINCANIAKIFRAGCIIRAQFLEKIIEAYENCKDIKNLLLTPYFRDISSKYQKDARDVISNAIKNGIPVPTFSSAITYYDSYRASFLPANLIQAQRDYFGSHTYRRIDKEGIFHTNWKN</sequence>
<feature type="binding site" description="in other chain" evidence="13">
    <location>
        <position position="190"/>
    </location>
    <ligand>
        <name>substrate</name>
        <note>ligand shared between dimeric partners</note>
    </ligand>
</feature>
<evidence type="ECO:0000256" key="10">
    <source>
        <dbReference type="ARBA" id="ARBA00048640"/>
    </source>
</evidence>
<feature type="active site" description="Proton donor" evidence="12">
    <location>
        <position position="189"/>
    </location>
</feature>
<evidence type="ECO:0000256" key="13">
    <source>
        <dbReference type="PIRSR" id="PIRSR000109-2"/>
    </source>
</evidence>
<dbReference type="Proteomes" id="UP000031627">
    <property type="component" value="Chromosome"/>
</dbReference>
<protein>
    <recommendedName>
        <fullName evidence="6 11">6-phosphogluconate dehydrogenase, decarboxylating</fullName>
        <ecNumber evidence="5 11">1.1.1.44</ecNumber>
    </recommendedName>
</protein>
<gene>
    <name evidence="17" type="primary">gnd</name>
    <name evidence="17" type="ORF">TGUWTKB_4170</name>
</gene>
<feature type="binding site" description="in other chain" evidence="13">
    <location>
        <position position="102"/>
    </location>
    <ligand>
        <name>substrate</name>
        <note>ligand shared between dimeric partners</note>
    </ligand>
</feature>
<dbReference type="SMART" id="SM01350">
    <property type="entry name" value="6PGD"/>
    <property type="match status" value="1"/>
</dbReference>
<dbReference type="PRINTS" id="PR00076">
    <property type="entry name" value="6PGDHDRGNASE"/>
</dbReference>
<comment type="subunit">
    <text evidence="4 11">Homodimer.</text>
</comment>
<feature type="binding site" evidence="14">
    <location>
        <begin position="33"/>
        <end position="35"/>
    </location>
    <ligand>
        <name>NADP(+)</name>
        <dbReference type="ChEBI" id="CHEBI:58349"/>
    </ligand>
</feature>
<evidence type="ECO:0000256" key="1">
    <source>
        <dbReference type="ARBA" id="ARBA00002526"/>
    </source>
</evidence>
<dbReference type="STRING" id="1410383.TGUWTKB_4170"/>
<dbReference type="Pfam" id="PF03446">
    <property type="entry name" value="NAD_binding_2"/>
    <property type="match status" value="1"/>
</dbReference>
<evidence type="ECO:0000256" key="4">
    <source>
        <dbReference type="ARBA" id="ARBA00011738"/>
    </source>
</evidence>
<dbReference type="GO" id="GO:0006098">
    <property type="term" value="P:pentose-phosphate shunt"/>
    <property type="evidence" value="ECO:0007669"/>
    <property type="project" value="UniProtKB-UniPathway"/>
</dbReference>
<feature type="binding site" evidence="14">
    <location>
        <begin position="10"/>
        <end position="15"/>
    </location>
    <ligand>
        <name>NADP(+)</name>
        <dbReference type="ChEBI" id="CHEBI:58349"/>
    </ligand>
</feature>
<dbReference type="EMBL" id="AP014521">
    <property type="protein sequence ID" value="BAP58644.1"/>
    <property type="molecule type" value="Genomic_DNA"/>
</dbReference>
<comment type="function">
    <text evidence="1 11">Catalyzes the oxidative decarboxylation of 6-phosphogluconate to ribulose 5-phosphate and CO(2), with concomitant reduction of NADP to NADPH.</text>
</comment>
<dbReference type="InterPro" id="IPR008927">
    <property type="entry name" value="6-PGluconate_DH-like_C_sf"/>
</dbReference>
<keyword evidence="11 15" id="KW-0521">NADP</keyword>